<protein>
    <submittedName>
        <fullName evidence="1">Uncharacterized protein</fullName>
    </submittedName>
</protein>
<evidence type="ECO:0000313" key="1">
    <source>
        <dbReference type="EMBL" id="KAH3806425.1"/>
    </source>
</evidence>
<name>A0A9D4FWQ8_DREPO</name>
<comment type="caution">
    <text evidence="1">The sequence shown here is derived from an EMBL/GenBank/DDBJ whole genome shotgun (WGS) entry which is preliminary data.</text>
</comment>
<reference evidence="1" key="2">
    <citation type="submission" date="2020-11" db="EMBL/GenBank/DDBJ databases">
        <authorList>
            <person name="McCartney M.A."/>
            <person name="Auch B."/>
            <person name="Kono T."/>
            <person name="Mallez S."/>
            <person name="Becker A."/>
            <person name="Gohl D.M."/>
            <person name="Silverstein K.A.T."/>
            <person name="Koren S."/>
            <person name="Bechman K.B."/>
            <person name="Herman A."/>
            <person name="Abrahante J.E."/>
            <person name="Garbe J."/>
        </authorList>
    </citation>
    <scope>NUCLEOTIDE SEQUENCE</scope>
    <source>
        <strain evidence="1">Duluth1</strain>
        <tissue evidence="1">Whole animal</tissue>
    </source>
</reference>
<gene>
    <name evidence="2" type="ORF">DPMN_018793</name>
    <name evidence="1" type="ORF">DPMN_134746</name>
</gene>
<reference evidence="1" key="1">
    <citation type="journal article" date="2019" name="bioRxiv">
        <title>The Genome of the Zebra Mussel, Dreissena polymorpha: A Resource for Invasive Species Research.</title>
        <authorList>
            <person name="McCartney M.A."/>
            <person name="Auch B."/>
            <person name="Kono T."/>
            <person name="Mallez S."/>
            <person name="Zhang Y."/>
            <person name="Obille A."/>
            <person name="Becker A."/>
            <person name="Abrahante J.E."/>
            <person name="Garbe J."/>
            <person name="Badalamenti J.P."/>
            <person name="Herman A."/>
            <person name="Mangelson H."/>
            <person name="Liachko I."/>
            <person name="Sullivan S."/>
            <person name="Sone E.D."/>
            <person name="Koren S."/>
            <person name="Silverstein K.A.T."/>
            <person name="Beckman K.B."/>
            <person name="Gohl D.M."/>
        </authorList>
    </citation>
    <scope>NUCLEOTIDE SEQUENCE</scope>
    <source>
        <strain evidence="1">Duluth1</strain>
        <tissue evidence="1">Whole animal</tissue>
    </source>
</reference>
<keyword evidence="3" id="KW-1185">Reference proteome</keyword>
<evidence type="ECO:0000313" key="2">
    <source>
        <dbReference type="EMBL" id="KAH3894636.1"/>
    </source>
</evidence>
<organism evidence="1 3">
    <name type="scientific">Dreissena polymorpha</name>
    <name type="common">Zebra mussel</name>
    <name type="synonym">Mytilus polymorpha</name>
    <dbReference type="NCBI Taxonomy" id="45954"/>
    <lineage>
        <taxon>Eukaryota</taxon>
        <taxon>Metazoa</taxon>
        <taxon>Spiralia</taxon>
        <taxon>Lophotrochozoa</taxon>
        <taxon>Mollusca</taxon>
        <taxon>Bivalvia</taxon>
        <taxon>Autobranchia</taxon>
        <taxon>Heteroconchia</taxon>
        <taxon>Euheterodonta</taxon>
        <taxon>Imparidentia</taxon>
        <taxon>Neoheterodontei</taxon>
        <taxon>Myida</taxon>
        <taxon>Dreissenoidea</taxon>
        <taxon>Dreissenidae</taxon>
        <taxon>Dreissena</taxon>
    </lineage>
</organism>
<dbReference type="AlphaFoldDB" id="A0A9D4FWQ8"/>
<proteinExistence type="predicted"/>
<sequence length="65" mass="7057">MTRDTYICGSSALRAAVPLVASGFCGLSFRDRGACVLQARWLVASYTQSGSSKRVLDRKPRASNF</sequence>
<accession>A0A9D4FWQ8</accession>
<dbReference type="EMBL" id="JAIWYP010000001">
    <property type="protein sequence ID" value="KAH3894636.1"/>
    <property type="molecule type" value="Genomic_DNA"/>
</dbReference>
<dbReference type="Proteomes" id="UP000828390">
    <property type="component" value="Unassembled WGS sequence"/>
</dbReference>
<dbReference type="EMBL" id="JAIWYP010000006">
    <property type="protein sequence ID" value="KAH3806425.1"/>
    <property type="molecule type" value="Genomic_DNA"/>
</dbReference>
<evidence type="ECO:0000313" key="3">
    <source>
        <dbReference type="Proteomes" id="UP000828390"/>
    </source>
</evidence>